<proteinExistence type="predicted"/>
<reference evidence="2 3" key="1">
    <citation type="submission" date="2022-11" db="EMBL/GenBank/DDBJ databases">
        <title>Minimal conservation of predation-associated metabolite biosynthetic gene clusters underscores biosynthetic potential of Myxococcota including descriptions for ten novel species: Archangium lansinium sp. nov., Myxococcus landrumus sp. nov., Nannocystis bai.</title>
        <authorList>
            <person name="Ahearne A."/>
            <person name="Stevens C."/>
            <person name="Dowd S."/>
        </authorList>
    </citation>
    <scope>NUCLEOTIDE SEQUENCE [LARGE SCALE GENOMIC DNA]</scope>
    <source>
        <strain evidence="2 3">NCWAL01</strain>
    </source>
</reference>
<protein>
    <submittedName>
        <fullName evidence="2">Hydrolase</fullName>
    </submittedName>
</protein>
<keyword evidence="3" id="KW-1185">Reference proteome</keyword>
<dbReference type="RefSeq" id="WP_272134140.1">
    <property type="nucleotide sequence ID" value="NZ_JAQNDM010000001.1"/>
</dbReference>
<feature type="domain" description="Isochorismatase-like" evidence="1">
    <location>
        <begin position="18"/>
        <end position="168"/>
    </location>
</feature>
<evidence type="ECO:0000313" key="2">
    <source>
        <dbReference type="EMBL" id="MDC0706977.1"/>
    </source>
</evidence>
<dbReference type="SUPFAM" id="SSF52499">
    <property type="entry name" value="Isochorismatase-like hydrolases"/>
    <property type="match status" value="1"/>
</dbReference>
<name>A0ABT5CZX2_9BACT</name>
<dbReference type="Gene3D" id="3.40.50.850">
    <property type="entry name" value="Isochorismatase-like"/>
    <property type="match status" value="1"/>
</dbReference>
<dbReference type="InterPro" id="IPR036380">
    <property type="entry name" value="Isochorismatase-like_sf"/>
</dbReference>
<keyword evidence="2" id="KW-0378">Hydrolase</keyword>
<dbReference type="CDD" id="cd01012">
    <property type="entry name" value="YcaC_related"/>
    <property type="match status" value="1"/>
</dbReference>
<gene>
    <name evidence="2" type="ORF">POL68_00685</name>
</gene>
<evidence type="ECO:0000313" key="3">
    <source>
        <dbReference type="Proteomes" id="UP001221838"/>
    </source>
</evidence>
<sequence length="219" mass="23764">MSPTPRDVPALLDPSNCVLVLIDFQPQMAFGVKSIDGQLLVNNVTGLAKAAKVFKVPTILTSVAEKTFSGPTFAQITEVFPQEPIIDRTTMNTWEDKRVVDAIKKTGRKKIVLAGLWTEVCIAFPALDALREGFEVYVVADACGGTSQVAHDLAIQRVAQAGGTPITWLQFLLEMQRDWARQETYDPVNAIVKQHGGTYGAGITYAKAMLGASANEGKR</sequence>
<comment type="caution">
    <text evidence="2">The sequence shown here is derived from an EMBL/GenBank/DDBJ whole genome shotgun (WGS) entry which is preliminary data.</text>
</comment>
<accession>A0ABT5CZX2</accession>
<dbReference type="InterPro" id="IPR000868">
    <property type="entry name" value="Isochorismatase-like_dom"/>
</dbReference>
<dbReference type="PANTHER" id="PTHR43559">
    <property type="entry name" value="HYDROLASE YCAC-RELATED"/>
    <property type="match status" value="1"/>
</dbReference>
<evidence type="ECO:0000259" key="1">
    <source>
        <dbReference type="Pfam" id="PF00857"/>
    </source>
</evidence>
<dbReference type="PANTHER" id="PTHR43559:SF1">
    <property type="entry name" value="HYDROLASE"/>
    <property type="match status" value="1"/>
</dbReference>
<dbReference type="Pfam" id="PF00857">
    <property type="entry name" value="Isochorismatase"/>
    <property type="match status" value="1"/>
</dbReference>
<dbReference type="GO" id="GO:0016787">
    <property type="term" value="F:hydrolase activity"/>
    <property type="evidence" value="ECO:0007669"/>
    <property type="project" value="UniProtKB-KW"/>
</dbReference>
<organism evidence="2 3">
    <name type="scientific">Stigmatella ashevillensis</name>
    <dbReference type="NCBI Taxonomy" id="2995309"/>
    <lineage>
        <taxon>Bacteria</taxon>
        <taxon>Pseudomonadati</taxon>
        <taxon>Myxococcota</taxon>
        <taxon>Myxococcia</taxon>
        <taxon>Myxococcales</taxon>
        <taxon>Cystobacterineae</taxon>
        <taxon>Archangiaceae</taxon>
        <taxon>Stigmatella</taxon>
    </lineage>
</organism>
<dbReference type="Proteomes" id="UP001221838">
    <property type="component" value="Unassembled WGS sequence"/>
</dbReference>
<dbReference type="InterPro" id="IPR053152">
    <property type="entry name" value="Hydrolase_YcaC-like"/>
</dbReference>
<dbReference type="EMBL" id="JAQNDM010000001">
    <property type="protein sequence ID" value="MDC0706977.1"/>
    <property type="molecule type" value="Genomic_DNA"/>
</dbReference>